<gene>
    <name evidence="2" type="ORF">BWQ96_07160</name>
</gene>
<organism evidence="2 3">
    <name type="scientific">Gracilariopsis chorda</name>
    <dbReference type="NCBI Taxonomy" id="448386"/>
    <lineage>
        <taxon>Eukaryota</taxon>
        <taxon>Rhodophyta</taxon>
        <taxon>Florideophyceae</taxon>
        <taxon>Rhodymeniophycidae</taxon>
        <taxon>Gracilariales</taxon>
        <taxon>Gracilariaceae</taxon>
        <taxon>Gracilariopsis</taxon>
    </lineage>
</organism>
<protein>
    <submittedName>
        <fullName evidence="2">Uncharacterized protein</fullName>
    </submittedName>
</protein>
<proteinExistence type="predicted"/>
<keyword evidence="1" id="KW-1133">Transmembrane helix</keyword>
<accession>A0A2V3IM18</accession>
<feature type="transmembrane region" description="Helical" evidence="1">
    <location>
        <begin position="196"/>
        <end position="216"/>
    </location>
</feature>
<evidence type="ECO:0000256" key="1">
    <source>
        <dbReference type="SAM" id="Phobius"/>
    </source>
</evidence>
<keyword evidence="1" id="KW-0812">Transmembrane</keyword>
<dbReference type="AlphaFoldDB" id="A0A2V3IM18"/>
<keyword evidence="3" id="KW-1185">Reference proteome</keyword>
<name>A0A2V3IM18_9FLOR</name>
<sequence>MGVHSQPHKLTVYLRDLRRTGAIGEYVSVFEHDLKQAMRMLVVESCDDNNDDDGDPDTVVEREHEVARQKGSQEEVENRGLNNIFTAVMRPFETFVFGRHMKRGQTVGQVMRSVLGKLMKATEDRKKVCVMANSLGAHVLCGLLNRPHQLPYKIHTVFFVQGAIAKDGFHPGAKYGHVHEVVAGALFRMVNATSFFVTYLVGSMALLSALMVPRLVR</sequence>
<evidence type="ECO:0000313" key="2">
    <source>
        <dbReference type="EMBL" id="PXF43126.1"/>
    </source>
</evidence>
<keyword evidence="1" id="KW-0472">Membrane</keyword>
<comment type="caution">
    <text evidence="2">The sequence shown here is derived from an EMBL/GenBank/DDBJ whole genome shotgun (WGS) entry which is preliminary data.</text>
</comment>
<dbReference type="Proteomes" id="UP000247409">
    <property type="component" value="Unassembled WGS sequence"/>
</dbReference>
<dbReference type="EMBL" id="NBIV01000137">
    <property type="protein sequence ID" value="PXF43126.1"/>
    <property type="molecule type" value="Genomic_DNA"/>
</dbReference>
<reference evidence="2 3" key="1">
    <citation type="journal article" date="2018" name="Mol. Biol. Evol.">
        <title>Analysis of the draft genome of the red seaweed Gracilariopsis chorda provides insights into genome size evolution in Rhodophyta.</title>
        <authorList>
            <person name="Lee J."/>
            <person name="Yang E.C."/>
            <person name="Graf L."/>
            <person name="Yang J.H."/>
            <person name="Qiu H."/>
            <person name="Zel Zion U."/>
            <person name="Chan C.X."/>
            <person name="Stephens T.G."/>
            <person name="Weber A.P.M."/>
            <person name="Boo G.H."/>
            <person name="Boo S.M."/>
            <person name="Kim K.M."/>
            <person name="Shin Y."/>
            <person name="Jung M."/>
            <person name="Lee S.J."/>
            <person name="Yim H.S."/>
            <person name="Lee J.H."/>
            <person name="Bhattacharya D."/>
            <person name="Yoon H.S."/>
        </authorList>
    </citation>
    <scope>NUCLEOTIDE SEQUENCE [LARGE SCALE GENOMIC DNA]</scope>
    <source>
        <strain evidence="2 3">SKKU-2015</strain>
        <tissue evidence="2">Whole body</tissue>
    </source>
</reference>
<evidence type="ECO:0000313" key="3">
    <source>
        <dbReference type="Proteomes" id="UP000247409"/>
    </source>
</evidence>